<sequence length="323" mass="35991">SPELPGVITQIMVKNGDKVKKDKTVLFETDSNTIQKNLEKSKQGMSLAKLKLEESKANLEKIEAEYDNAKAEYERNQMLFEKKAISDRTFESISTKFKSAKAMVRYGKSLVSLAEESVKQAQIDISLAQDTLNDTKIEAPIDGVVVAKMTEIGEMGAPGVPVIKIVDIKNLEIKAYIPAKYYSLVKENMTDVVVNYENKEVKRLKVSYKSPIIDSTFRTFEIRMDTTSDNDILVPGALVDVRIIFDSSEKKVIPETAVIKRGTTDVVFIAENGIAKEVAVKPVFSKDGIVVLDDYKNLMNKKIITTGNNLLEDGTKIIINQGR</sequence>
<dbReference type="Proteomes" id="UP000234857">
    <property type="component" value="Unassembled WGS sequence"/>
</dbReference>
<dbReference type="PANTHER" id="PTHR30469:SF15">
    <property type="entry name" value="HLYD FAMILY OF SECRETION PROTEINS"/>
    <property type="match status" value="1"/>
</dbReference>
<dbReference type="Gene3D" id="2.40.50.100">
    <property type="match status" value="1"/>
</dbReference>
<dbReference type="Gene3D" id="2.40.420.20">
    <property type="match status" value="1"/>
</dbReference>
<protein>
    <recommendedName>
        <fullName evidence="3">CzcB-like barrel-sandwich hybrid domain-containing protein</fullName>
    </recommendedName>
</protein>
<comment type="caution">
    <text evidence="4">The sequence shown here is derived from an EMBL/GenBank/DDBJ whole genome shotgun (WGS) entry which is preliminary data.</text>
</comment>
<dbReference type="AlphaFoldDB" id="A0A2N5ZEY1"/>
<dbReference type="Gene3D" id="1.10.287.470">
    <property type="entry name" value="Helix hairpin bin"/>
    <property type="match status" value="1"/>
</dbReference>
<evidence type="ECO:0000313" key="4">
    <source>
        <dbReference type="EMBL" id="PLX17213.1"/>
    </source>
</evidence>
<dbReference type="GO" id="GO:0015562">
    <property type="term" value="F:efflux transmembrane transporter activity"/>
    <property type="evidence" value="ECO:0007669"/>
    <property type="project" value="TreeGrafter"/>
</dbReference>
<dbReference type="PANTHER" id="PTHR30469">
    <property type="entry name" value="MULTIDRUG RESISTANCE PROTEIN MDTA"/>
    <property type="match status" value="1"/>
</dbReference>
<dbReference type="InterPro" id="IPR058647">
    <property type="entry name" value="BSH_CzcB-like"/>
</dbReference>
<evidence type="ECO:0000259" key="3">
    <source>
        <dbReference type="Pfam" id="PF25973"/>
    </source>
</evidence>
<feature type="domain" description="CzcB-like barrel-sandwich hybrid" evidence="3">
    <location>
        <begin position="2"/>
        <end position="155"/>
    </location>
</feature>
<proteinExistence type="inferred from homology"/>
<dbReference type="Pfam" id="PF25973">
    <property type="entry name" value="BSH_CzcB"/>
    <property type="match status" value="1"/>
</dbReference>
<feature type="non-terminal residue" evidence="4">
    <location>
        <position position="1"/>
    </location>
</feature>
<dbReference type="EMBL" id="PKTG01000093">
    <property type="protein sequence ID" value="PLX17213.1"/>
    <property type="molecule type" value="Genomic_DNA"/>
</dbReference>
<dbReference type="SUPFAM" id="SSF111369">
    <property type="entry name" value="HlyD-like secretion proteins"/>
    <property type="match status" value="1"/>
</dbReference>
<dbReference type="InterPro" id="IPR006143">
    <property type="entry name" value="RND_pump_MFP"/>
</dbReference>
<keyword evidence="2" id="KW-0175">Coiled coil</keyword>
<dbReference type="Gene3D" id="2.40.30.170">
    <property type="match status" value="1"/>
</dbReference>
<gene>
    <name evidence="4" type="ORF">C0601_08100</name>
</gene>
<comment type="similarity">
    <text evidence="1">Belongs to the membrane fusion protein (MFP) (TC 8.A.1) family.</text>
</comment>
<dbReference type="NCBIfam" id="TIGR01730">
    <property type="entry name" value="RND_mfp"/>
    <property type="match status" value="1"/>
</dbReference>
<name>A0A2N5ZEY1_MUIH1</name>
<evidence type="ECO:0000313" key="5">
    <source>
        <dbReference type="Proteomes" id="UP000234857"/>
    </source>
</evidence>
<dbReference type="GO" id="GO:1990281">
    <property type="term" value="C:efflux pump complex"/>
    <property type="evidence" value="ECO:0007669"/>
    <property type="project" value="TreeGrafter"/>
</dbReference>
<feature type="coiled-coil region" evidence="2">
    <location>
        <begin position="45"/>
        <end position="79"/>
    </location>
</feature>
<reference evidence="4 5" key="1">
    <citation type="submission" date="2017-11" db="EMBL/GenBank/DDBJ databases">
        <title>Genome-resolved metagenomics identifies genetic mobility, metabolic interactions, and unexpected diversity in perchlorate-reducing communities.</title>
        <authorList>
            <person name="Barnum T.P."/>
            <person name="Figueroa I.A."/>
            <person name="Carlstrom C.I."/>
            <person name="Lucas L.N."/>
            <person name="Engelbrektson A.L."/>
            <person name="Coates J.D."/>
        </authorList>
    </citation>
    <scope>NUCLEOTIDE SEQUENCE [LARGE SCALE GENOMIC DNA]</scope>
    <source>
        <strain evidence="4">BM706</strain>
    </source>
</reference>
<organism evidence="4 5">
    <name type="scientific">Muiribacterium halophilum</name>
    <dbReference type="NCBI Taxonomy" id="2053465"/>
    <lineage>
        <taxon>Bacteria</taxon>
        <taxon>Candidatus Muiribacteriota</taxon>
        <taxon>Candidatus Muiribacteriia</taxon>
        <taxon>Candidatus Muiribacteriales</taxon>
        <taxon>Candidatus Muiribacteriaceae</taxon>
        <taxon>Candidatus Muiribacterium</taxon>
    </lineage>
</organism>
<evidence type="ECO:0000256" key="2">
    <source>
        <dbReference type="SAM" id="Coils"/>
    </source>
</evidence>
<evidence type="ECO:0000256" key="1">
    <source>
        <dbReference type="ARBA" id="ARBA00009477"/>
    </source>
</evidence>
<accession>A0A2N5ZEY1</accession>